<accession>A0ABV7W8J4</accession>
<dbReference type="Proteomes" id="UP001595729">
    <property type="component" value="Unassembled WGS sequence"/>
</dbReference>
<reference evidence="2" key="1">
    <citation type="journal article" date="2019" name="Int. J. Syst. Evol. Microbiol.">
        <title>The Global Catalogue of Microorganisms (GCM) 10K type strain sequencing project: providing services to taxonomists for standard genome sequencing and annotation.</title>
        <authorList>
            <consortium name="The Broad Institute Genomics Platform"/>
            <consortium name="The Broad Institute Genome Sequencing Center for Infectious Disease"/>
            <person name="Wu L."/>
            <person name="Ma J."/>
        </authorList>
    </citation>
    <scope>NUCLEOTIDE SEQUENCE [LARGE SCALE GENOMIC DNA]</scope>
    <source>
        <strain evidence="2">KCTC 42501</strain>
    </source>
</reference>
<dbReference type="RefSeq" id="WP_382178489.1">
    <property type="nucleotide sequence ID" value="NZ_JBHRXX010000009.1"/>
</dbReference>
<comment type="caution">
    <text evidence="1">The sequence shown here is derived from an EMBL/GenBank/DDBJ whole genome shotgun (WGS) entry which is preliminary data.</text>
</comment>
<evidence type="ECO:0000313" key="2">
    <source>
        <dbReference type="Proteomes" id="UP001595729"/>
    </source>
</evidence>
<protein>
    <recommendedName>
        <fullName evidence="3">DUF1641 domain-containing protein</fullName>
    </recommendedName>
</protein>
<name>A0ABV7W8J4_9BURK</name>
<evidence type="ECO:0000313" key="1">
    <source>
        <dbReference type="EMBL" id="MFC3686144.1"/>
    </source>
</evidence>
<keyword evidence="2" id="KW-1185">Reference proteome</keyword>
<sequence>MSDDEQFESFKVSLADFMEQTSALVDRVLSDETNKSHLAPLVPWVSEVMSASMERELIEQVGLAYWSRMGMTSTSTPARLKILELNGLADAIRNSLQPGKDSGTEASFAQTHLLGVCSLTVGSLLDAIGDMFPLVRGILRSTQDAIDVASS</sequence>
<dbReference type="EMBL" id="JBHRXX010000009">
    <property type="protein sequence ID" value="MFC3686144.1"/>
    <property type="molecule type" value="Genomic_DNA"/>
</dbReference>
<gene>
    <name evidence="1" type="ORF">ACFOPI_21315</name>
</gene>
<evidence type="ECO:0008006" key="3">
    <source>
        <dbReference type="Google" id="ProtNLM"/>
    </source>
</evidence>
<organism evidence="1 2">
    <name type="scientific">Hydrogenophaga luteola</name>
    <dbReference type="NCBI Taxonomy" id="1591122"/>
    <lineage>
        <taxon>Bacteria</taxon>
        <taxon>Pseudomonadati</taxon>
        <taxon>Pseudomonadota</taxon>
        <taxon>Betaproteobacteria</taxon>
        <taxon>Burkholderiales</taxon>
        <taxon>Comamonadaceae</taxon>
        <taxon>Hydrogenophaga</taxon>
    </lineage>
</organism>
<proteinExistence type="predicted"/>